<dbReference type="OrthoDB" id="10551795at2759"/>
<dbReference type="Gene3D" id="3.30.350.10">
    <property type="entry name" value="Subtilisin inhibitor-like"/>
    <property type="match status" value="1"/>
</dbReference>
<dbReference type="SUPFAM" id="SSF55399">
    <property type="entry name" value="Subtilisin inhibitor"/>
    <property type="match status" value="1"/>
</dbReference>
<dbReference type="Proteomes" id="UP000193560">
    <property type="component" value="Unassembled WGS sequence"/>
</dbReference>
<gene>
    <name evidence="3" type="ORF">BCR42DRAFT_395158</name>
</gene>
<accession>A0A1X2I8B2</accession>
<feature type="domain" description="Subtilisin inhibitor" evidence="2">
    <location>
        <begin position="59"/>
        <end position="114"/>
    </location>
</feature>
<comment type="caution">
    <text evidence="3">The sequence shown here is derived from an EMBL/GenBank/DDBJ whole genome shotgun (WGS) entry which is preliminary data.</text>
</comment>
<feature type="signal peptide" evidence="1">
    <location>
        <begin position="1"/>
        <end position="23"/>
    </location>
</feature>
<evidence type="ECO:0000256" key="1">
    <source>
        <dbReference type="SAM" id="SignalP"/>
    </source>
</evidence>
<dbReference type="AlphaFoldDB" id="A0A1X2I8B2"/>
<evidence type="ECO:0000313" key="4">
    <source>
        <dbReference type="Proteomes" id="UP000193560"/>
    </source>
</evidence>
<dbReference type="InterPro" id="IPR023549">
    <property type="entry name" value="Subtilisin_inhibitor"/>
</dbReference>
<dbReference type="InterPro" id="IPR036819">
    <property type="entry name" value="Subtilisin_inhibitor-like_sf"/>
</dbReference>
<evidence type="ECO:0000313" key="3">
    <source>
        <dbReference type="EMBL" id="ORZ11499.1"/>
    </source>
</evidence>
<organism evidence="3 4">
    <name type="scientific">Absidia repens</name>
    <dbReference type="NCBI Taxonomy" id="90262"/>
    <lineage>
        <taxon>Eukaryota</taxon>
        <taxon>Fungi</taxon>
        <taxon>Fungi incertae sedis</taxon>
        <taxon>Mucoromycota</taxon>
        <taxon>Mucoromycotina</taxon>
        <taxon>Mucoromycetes</taxon>
        <taxon>Mucorales</taxon>
        <taxon>Cunninghamellaceae</taxon>
        <taxon>Absidia</taxon>
    </lineage>
</organism>
<feature type="chain" id="PRO_5010866915" description="Subtilisin inhibitor domain-containing protein" evidence="1">
    <location>
        <begin position="24"/>
        <end position="162"/>
    </location>
</feature>
<dbReference type="Pfam" id="PF00720">
    <property type="entry name" value="SSI"/>
    <property type="match status" value="1"/>
</dbReference>
<name>A0A1X2I8B2_9FUNG</name>
<sequence>MMVFFKSTVCVSMLLMLLMSSSAPTTTLESLLLNMDKIAPGEPHPPEIVFDITETYHDKTDTKQLRCGNKTAGGTHPHPREACDEFISILTGTNPMPPEDCVCTDQYDPVTVSITIQLPNHSEPYPSTVTFPNVCLFHCRTRPLRQFLDIGVVPPDNPTKQN</sequence>
<dbReference type="GO" id="GO:0004867">
    <property type="term" value="F:serine-type endopeptidase inhibitor activity"/>
    <property type="evidence" value="ECO:0007669"/>
    <property type="project" value="InterPro"/>
</dbReference>
<protein>
    <recommendedName>
        <fullName evidence="2">Subtilisin inhibitor domain-containing protein</fullName>
    </recommendedName>
</protein>
<reference evidence="3 4" key="1">
    <citation type="submission" date="2016-07" db="EMBL/GenBank/DDBJ databases">
        <title>Pervasive Adenine N6-methylation of Active Genes in Fungi.</title>
        <authorList>
            <consortium name="DOE Joint Genome Institute"/>
            <person name="Mondo S.J."/>
            <person name="Dannebaum R.O."/>
            <person name="Kuo R.C."/>
            <person name="Labutti K."/>
            <person name="Haridas S."/>
            <person name="Kuo A."/>
            <person name="Salamov A."/>
            <person name="Ahrendt S.R."/>
            <person name="Lipzen A."/>
            <person name="Sullivan W."/>
            <person name="Andreopoulos W.B."/>
            <person name="Clum A."/>
            <person name="Lindquist E."/>
            <person name="Daum C."/>
            <person name="Ramamoorthy G.K."/>
            <person name="Gryganskyi A."/>
            <person name="Culley D."/>
            <person name="Magnuson J.K."/>
            <person name="James T.Y."/>
            <person name="O'Malley M.A."/>
            <person name="Stajich J.E."/>
            <person name="Spatafora J.W."/>
            <person name="Visel A."/>
            <person name="Grigoriev I.V."/>
        </authorList>
    </citation>
    <scope>NUCLEOTIDE SEQUENCE [LARGE SCALE GENOMIC DNA]</scope>
    <source>
        <strain evidence="3 4">NRRL 1336</strain>
    </source>
</reference>
<proteinExistence type="predicted"/>
<keyword evidence="4" id="KW-1185">Reference proteome</keyword>
<keyword evidence="1" id="KW-0732">Signal</keyword>
<dbReference type="EMBL" id="MCGE01000021">
    <property type="protein sequence ID" value="ORZ11499.1"/>
    <property type="molecule type" value="Genomic_DNA"/>
</dbReference>
<evidence type="ECO:0000259" key="2">
    <source>
        <dbReference type="Pfam" id="PF00720"/>
    </source>
</evidence>